<dbReference type="EMBL" id="LUUJ01000066">
    <property type="protein sequence ID" value="OAI17661.1"/>
    <property type="molecule type" value="Genomic_DNA"/>
</dbReference>
<dbReference type="Gene3D" id="3.50.50.60">
    <property type="entry name" value="FAD/NAD(P)-binding domain"/>
    <property type="match status" value="2"/>
</dbReference>
<reference evidence="1 2" key="1">
    <citation type="submission" date="2016-03" db="EMBL/GenBank/DDBJ databases">
        <authorList>
            <person name="Ploux O."/>
        </authorList>
    </citation>
    <scope>NUCLEOTIDE SEQUENCE [LARGE SCALE GENOMIC DNA]</scope>
    <source>
        <strain evidence="1 2">R-45378</strain>
    </source>
</reference>
<accession>A0A177NIH0</accession>
<name>A0A177NIH0_9GAMM</name>
<proteinExistence type="predicted"/>
<organism evidence="1 2">
    <name type="scientific">Methylomonas koyamae</name>
    <dbReference type="NCBI Taxonomy" id="702114"/>
    <lineage>
        <taxon>Bacteria</taxon>
        <taxon>Pseudomonadati</taxon>
        <taxon>Pseudomonadota</taxon>
        <taxon>Gammaproteobacteria</taxon>
        <taxon>Methylococcales</taxon>
        <taxon>Methylococcaceae</taxon>
        <taxon>Methylomonas</taxon>
    </lineage>
</organism>
<dbReference type="RefSeq" id="WP_197488440.1">
    <property type="nucleotide sequence ID" value="NZ_LUUJ01000066.1"/>
</dbReference>
<comment type="caution">
    <text evidence="1">The sequence shown here is derived from an EMBL/GenBank/DDBJ whole genome shotgun (WGS) entry which is preliminary data.</text>
</comment>
<dbReference type="Proteomes" id="UP000077857">
    <property type="component" value="Unassembled WGS sequence"/>
</dbReference>
<gene>
    <name evidence="1" type="ORF">A1507_10460</name>
</gene>
<evidence type="ECO:0008006" key="3">
    <source>
        <dbReference type="Google" id="ProtNLM"/>
    </source>
</evidence>
<dbReference type="AlphaFoldDB" id="A0A177NIH0"/>
<protein>
    <recommendedName>
        <fullName evidence="3">Flavocytochrome c sulphide dehydrogenase flavin-binding domain-containing protein</fullName>
    </recommendedName>
</protein>
<dbReference type="InterPro" id="IPR036188">
    <property type="entry name" value="FAD/NAD-bd_sf"/>
</dbReference>
<dbReference type="SUPFAM" id="SSF51905">
    <property type="entry name" value="FAD/NAD(P)-binding domain"/>
    <property type="match status" value="1"/>
</dbReference>
<evidence type="ECO:0000313" key="1">
    <source>
        <dbReference type="EMBL" id="OAI17661.1"/>
    </source>
</evidence>
<sequence length="167" mass="18109">MPANPITPGQKFHLVNLIPKQRAADLLFGADFRHLLGGKTWAGVHIDSYRSLYDDGVYVIGDAHDSVQPKAGHIANSEAKVCADALLRDLRLRPARVMPDEAPVTNSACFSPITASTASFLTAGYRYNPAQDAMEKIAAASGEAEQINSGNYKMMLAWANNLFAEVF</sequence>
<evidence type="ECO:0000313" key="2">
    <source>
        <dbReference type="Proteomes" id="UP000077857"/>
    </source>
</evidence>